<dbReference type="RefSeq" id="XP_025550936.1">
    <property type="nucleotide sequence ID" value="XM_025697033.1"/>
</dbReference>
<dbReference type="GeneID" id="37201322"/>
<evidence type="ECO:0000259" key="3">
    <source>
        <dbReference type="Pfam" id="PF21346"/>
    </source>
</evidence>
<sequence length="262" mass="29333">MPWPKGKYPPGQPLVFESNGEDQPLDCRELAHWADGTLKWTAHSLSKHIGYNSGYYRQGRNRAGRSARALPDPGRAVTLADAYCLSYIPAWNDYTLSQLSSDGFTLKNGCRGSRRRGTGCSGYWRGSLRWNTESRRKRSCSTRRQARCALCAAPTLAYAISHLSMLFGFPELVAELADYAEREHASTVSACLRAYLAYGRAYNGGPDAQREEYGFAFPPTAAWRQYLETDGYTEDHAWTVACTTAPTHFADGEEARVREYLD</sequence>
<evidence type="ECO:0000313" key="5">
    <source>
        <dbReference type="Proteomes" id="UP000248961"/>
    </source>
</evidence>
<dbReference type="InterPro" id="IPR048329">
    <property type="entry name" value="PcRGLX_1st"/>
</dbReference>
<dbReference type="STRING" id="1450537.A0A395HV21"/>
<dbReference type="Pfam" id="PF19501">
    <property type="entry name" value="PcRGLX_1st"/>
    <property type="match status" value="1"/>
</dbReference>
<feature type="domain" description="PcRGLX/YetA-like central beta-sandwich" evidence="2">
    <location>
        <begin position="84"/>
        <end position="107"/>
    </location>
</feature>
<feature type="domain" description="PcRGLX/YetA-like N-terminal RIFT barrel" evidence="1">
    <location>
        <begin position="1"/>
        <end position="55"/>
    </location>
</feature>
<accession>A0A395HV21</accession>
<keyword evidence="5" id="KW-1185">Reference proteome</keyword>
<dbReference type="EMBL" id="KZ824286">
    <property type="protein sequence ID" value="RAL11782.1"/>
    <property type="molecule type" value="Genomic_DNA"/>
</dbReference>
<dbReference type="Proteomes" id="UP000248961">
    <property type="component" value="Unassembled WGS sequence"/>
</dbReference>
<dbReference type="InterPro" id="IPR048330">
    <property type="entry name" value="PcRGLX/YetA_2nd"/>
</dbReference>
<dbReference type="PANTHER" id="PTHR40081">
    <property type="entry name" value="CONCANAVALIN A-LIKE LECTIN/GLUCANASE"/>
    <property type="match status" value="1"/>
</dbReference>
<reference evidence="4 5" key="1">
    <citation type="submission" date="2018-02" db="EMBL/GenBank/DDBJ databases">
        <title>The genomes of Aspergillus section Nigri reveals drivers in fungal speciation.</title>
        <authorList>
            <consortium name="DOE Joint Genome Institute"/>
            <person name="Vesth T.C."/>
            <person name="Nybo J."/>
            <person name="Theobald S."/>
            <person name="Brandl J."/>
            <person name="Frisvad J.C."/>
            <person name="Nielsen K.F."/>
            <person name="Lyhne E.K."/>
            <person name="Kogle M.E."/>
            <person name="Kuo A."/>
            <person name="Riley R."/>
            <person name="Clum A."/>
            <person name="Nolan M."/>
            <person name="Lipzen A."/>
            <person name="Salamov A."/>
            <person name="Henrissat B."/>
            <person name="Wiebenga A."/>
            <person name="De vries R.P."/>
            <person name="Grigoriev I.V."/>
            <person name="Mortensen U.H."/>
            <person name="Andersen M.R."/>
            <person name="Baker S.E."/>
        </authorList>
    </citation>
    <scope>NUCLEOTIDE SEQUENCE [LARGE SCALE GENOMIC DNA]</scope>
    <source>
        <strain evidence="4 5">CBS 101889</strain>
    </source>
</reference>
<dbReference type="Pfam" id="PF21345">
    <property type="entry name" value="PcRGLX_2nd"/>
    <property type="match status" value="1"/>
</dbReference>
<gene>
    <name evidence="4" type="ORF">BO97DRAFT_425082</name>
</gene>
<dbReference type="PANTHER" id="PTHR40081:SF1">
    <property type="entry name" value="TAT PATHWAY SIGNAL SEQUENCE DOMAIN PROTEIN"/>
    <property type="match status" value="1"/>
</dbReference>
<evidence type="ECO:0000259" key="2">
    <source>
        <dbReference type="Pfam" id="PF21345"/>
    </source>
</evidence>
<name>A0A395HV21_ASPHC</name>
<evidence type="ECO:0000259" key="1">
    <source>
        <dbReference type="Pfam" id="PF19501"/>
    </source>
</evidence>
<feature type="domain" description="PcRGLX/YetA-like C-terminal alpha/alpha toroid" evidence="3">
    <location>
        <begin position="153"/>
        <end position="225"/>
    </location>
</feature>
<organism evidence="4 5">
    <name type="scientific">Aspergillus homomorphus (strain CBS 101889)</name>
    <dbReference type="NCBI Taxonomy" id="1450537"/>
    <lineage>
        <taxon>Eukaryota</taxon>
        <taxon>Fungi</taxon>
        <taxon>Dikarya</taxon>
        <taxon>Ascomycota</taxon>
        <taxon>Pezizomycotina</taxon>
        <taxon>Eurotiomycetes</taxon>
        <taxon>Eurotiomycetidae</taxon>
        <taxon>Eurotiales</taxon>
        <taxon>Aspergillaceae</taxon>
        <taxon>Aspergillus</taxon>
        <taxon>Aspergillus subgen. Circumdati</taxon>
    </lineage>
</organism>
<dbReference type="InterPro" id="IPR045793">
    <property type="entry name" value="PcRGLX/YetA-like"/>
</dbReference>
<protein>
    <submittedName>
        <fullName evidence="4">Uncharacterized protein</fullName>
    </submittedName>
</protein>
<dbReference type="VEuPathDB" id="FungiDB:BO97DRAFT_425082"/>
<dbReference type="AlphaFoldDB" id="A0A395HV21"/>
<dbReference type="OrthoDB" id="4798501at2759"/>
<evidence type="ECO:0000313" key="4">
    <source>
        <dbReference type="EMBL" id="RAL11782.1"/>
    </source>
</evidence>
<proteinExistence type="predicted"/>
<dbReference type="Pfam" id="PF21346">
    <property type="entry name" value="PcRGLX_3rd"/>
    <property type="match status" value="1"/>
</dbReference>
<dbReference type="InterPro" id="IPR048331">
    <property type="entry name" value="PcRGLX/YetA_3rd"/>
</dbReference>